<dbReference type="EMBL" id="CAADFY010000088">
    <property type="protein sequence ID" value="VFK56467.1"/>
    <property type="molecule type" value="Genomic_DNA"/>
</dbReference>
<name>A0A451A9P9_9GAMM</name>
<dbReference type="EMBL" id="CAADFX010000094">
    <property type="protein sequence ID" value="VFK59045.1"/>
    <property type="molecule type" value="Genomic_DNA"/>
</dbReference>
<evidence type="ECO:0000313" key="3">
    <source>
        <dbReference type="EMBL" id="VFK59045.1"/>
    </source>
</evidence>
<proteinExistence type="predicted"/>
<organism evidence="4">
    <name type="scientific">Candidatus Kentrum sp. TUN</name>
    <dbReference type="NCBI Taxonomy" id="2126343"/>
    <lineage>
        <taxon>Bacteria</taxon>
        <taxon>Pseudomonadati</taxon>
        <taxon>Pseudomonadota</taxon>
        <taxon>Gammaproteobacteria</taxon>
        <taxon>Candidatus Kentrum</taxon>
    </lineage>
</organism>
<evidence type="ECO:0000313" key="2">
    <source>
        <dbReference type="EMBL" id="VFK56467.1"/>
    </source>
</evidence>
<evidence type="ECO:0000256" key="1">
    <source>
        <dbReference type="SAM" id="MobiDB-lite"/>
    </source>
</evidence>
<reference evidence="4" key="1">
    <citation type="submission" date="2019-02" db="EMBL/GenBank/DDBJ databases">
        <authorList>
            <person name="Gruber-Vodicka R. H."/>
            <person name="Seah K. B. B."/>
        </authorList>
    </citation>
    <scope>NUCLEOTIDE SEQUENCE</scope>
    <source>
        <strain evidence="3">BECK_BY1</strain>
        <strain evidence="4">BECK_BY2</strain>
        <strain evidence="2">BECK_BY3</strain>
    </source>
</reference>
<dbReference type="EMBL" id="CAADFV010000086">
    <property type="protein sequence ID" value="VFK62776.1"/>
    <property type="molecule type" value="Genomic_DNA"/>
</dbReference>
<accession>A0A451A9P9</accession>
<feature type="region of interest" description="Disordered" evidence="1">
    <location>
        <begin position="46"/>
        <end position="80"/>
    </location>
</feature>
<protein>
    <submittedName>
        <fullName evidence="4">Uncharacterized protein</fullName>
    </submittedName>
</protein>
<sequence>MAATKRHAAVGRAMDTMITVSRPTSGAPGRAAARAHAELADASWTTTGVSGGAHEEGIGRLHWRGDGANKQNGGNHFRRR</sequence>
<dbReference type="AlphaFoldDB" id="A0A451A9P9"/>
<gene>
    <name evidence="3" type="ORF">BECKTUN1418D_GA0071000_109417</name>
    <name evidence="4" type="ORF">BECKTUN1418E_GA0071001_108610</name>
    <name evidence="2" type="ORF">BECKTUN1418F_GA0071002_10889</name>
</gene>
<feature type="compositionally biased region" description="Basic and acidic residues" evidence="1">
    <location>
        <begin position="53"/>
        <end position="67"/>
    </location>
</feature>
<evidence type="ECO:0000313" key="4">
    <source>
        <dbReference type="EMBL" id="VFK62776.1"/>
    </source>
</evidence>
<feature type="region of interest" description="Disordered" evidence="1">
    <location>
        <begin position="1"/>
        <end position="33"/>
    </location>
</feature>